<keyword evidence="8" id="KW-0472">Membrane</keyword>
<feature type="transmembrane region" description="Helical" evidence="8">
    <location>
        <begin position="82"/>
        <end position="103"/>
    </location>
</feature>
<evidence type="ECO:0000313" key="11">
    <source>
        <dbReference type="EMBL" id="RWU22971.1"/>
    </source>
</evidence>
<feature type="transmembrane region" description="Helical" evidence="8">
    <location>
        <begin position="20"/>
        <end position="36"/>
    </location>
</feature>
<dbReference type="Pfam" id="PF02518">
    <property type="entry name" value="HATPase_c"/>
    <property type="match status" value="1"/>
</dbReference>
<dbReference type="InterPro" id="IPR003661">
    <property type="entry name" value="HisK_dim/P_dom"/>
</dbReference>
<dbReference type="EC" id="2.7.13.3" evidence="2"/>
<dbReference type="RefSeq" id="WP_128323639.1">
    <property type="nucleotide sequence ID" value="NZ_QJRG01000042.1"/>
</dbReference>
<dbReference type="Proteomes" id="UP000288983">
    <property type="component" value="Unassembled WGS sequence"/>
</dbReference>
<dbReference type="PANTHER" id="PTHR43711:SF1">
    <property type="entry name" value="HISTIDINE KINASE 1"/>
    <property type="match status" value="1"/>
</dbReference>
<dbReference type="CDD" id="cd00156">
    <property type="entry name" value="REC"/>
    <property type="match status" value="1"/>
</dbReference>
<dbReference type="InterPro" id="IPR036890">
    <property type="entry name" value="HATPase_C_sf"/>
</dbReference>
<dbReference type="EMBL" id="QJRG01000042">
    <property type="protein sequence ID" value="RWU22971.1"/>
    <property type="molecule type" value="Genomic_DNA"/>
</dbReference>
<dbReference type="OrthoDB" id="9764438at2"/>
<dbReference type="SMART" id="SM00448">
    <property type="entry name" value="REC"/>
    <property type="match status" value="1"/>
</dbReference>
<evidence type="ECO:0000256" key="6">
    <source>
        <dbReference type="ARBA" id="ARBA00023012"/>
    </source>
</evidence>
<evidence type="ECO:0000256" key="7">
    <source>
        <dbReference type="PROSITE-ProRule" id="PRU00169"/>
    </source>
</evidence>
<dbReference type="PROSITE" id="PS50109">
    <property type="entry name" value="HIS_KIN"/>
    <property type="match status" value="1"/>
</dbReference>
<dbReference type="SMART" id="SM00388">
    <property type="entry name" value="HisKA"/>
    <property type="match status" value="1"/>
</dbReference>
<dbReference type="PANTHER" id="PTHR43711">
    <property type="entry name" value="TWO-COMPONENT HISTIDINE KINASE"/>
    <property type="match status" value="1"/>
</dbReference>
<proteinExistence type="predicted"/>
<feature type="transmembrane region" description="Helical" evidence="8">
    <location>
        <begin position="162"/>
        <end position="181"/>
    </location>
</feature>
<feature type="modified residue" description="4-aspartylphosphate" evidence="7">
    <location>
        <position position="512"/>
    </location>
</feature>
<dbReference type="AlphaFoldDB" id="A0A443ZTE4"/>
<dbReference type="SUPFAM" id="SSF55874">
    <property type="entry name" value="ATPase domain of HSP90 chaperone/DNA topoisomerase II/histidine kinase"/>
    <property type="match status" value="1"/>
</dbReference>
<accession>A0A443ZTE4</accession>
<dbReference type="SMART" id="SM00387">
    <property type="entry name" value="HATPase_c"/>
    <property type="match status" value="1"/>
</dbReference>
<dbReference type="InterPro" id="IPR011006">
    <property type="entry name" value="CheY-like_superfamily"/>
</dbReference>
<dbReference type="InterPro" id="IPR005467">
    <property type="entry name" value="His_kinase_dom"/>
</dbReference>
<evidence type="ECO:0000313" key="12">
    <source>
        <dbReference type="Proteomes" id="UP000288983"/>
    </source>
</evidence>
<dbReference type="InterPro" id="IPR050736">
    <property type="entry name" value="Sensor_HK_Regulatory"/>
</dbReference>
<name>A0A443ZTE4_9PSED</name>
<evidence type="ECO:0000259" key="9">
    <source>
        <dbReference type="PROSITE" id="PS50109"/>
    </source>
</evidence>
<protein>
    <recommendedName>
        <fullName evidence="2">histidine kinase</fullName>
        <ecNumber evidence="2">2.7.13.3</ecNumber>
    </recommendedName>
</protein>
<dbReference type="Pfam" id="PF00512">
    <property type="entry name" value="HisKA"/>
    <property type="match status" value="1"/>
</dbReference>
<dbReference type="Gene3D" id="3.40.50.2300">
    <property type="match status" value="1"/>
</dbReference>
<dbReference type="InterPro" id="IPR036097">
    <property type="entry name" value="HisK_dim/P_sf"/>
</dbReference>
<comment type="catalytic activity">
    <reaction evidence="1">
        <text>ATP + protein L-histidine = ADP + protein N-phospho-L-histidine.</text>
        <dbReference type="EC" id="2.7.13.3"/>
    </reaction>
</comment>
<keyword evidence="3 7" id="KW-0597">Phosphoprotein</keyword>
<dbReference type="PRINTS" id="PR00344">
    <property type="entry name" value="BCTRLSENSOR"/>
</dbReference>
<keyword evidence="8" id="KW-0812">Transmembrane</keyword>
<dbReference type="Gene3D" id="3.30.565.10">
    <property type="entry name" value="Histidine kinase-like ATPase, C-terminal domain"/>
    <property type="match status" value="1"/>
</dbReference>
<feature type="domain" description="Histidine kinase" evidence="9">
    <location>
        <begin position="221"/>
        <end position="439"/>
    </location>
</feature>
<dbReference type="SUPFAM" id="SSF47384">
    <property type="entry name" value="Homodimeric domain of signal transducing histidine kinase"/>
    <property type="match status" value="1"/>
</dbReference>
<dbReference type="SUPFAM" id="SSF52172">
    <property type="entry name" value="CheY-like"/>
    <property type="match status" value="1"/>
</dbReference>
<feature type="transmembrane region" description="Helical" evidence="8">
    <location>
        <begin position="42"/>
        <end position="61"/>
    </location>
</feature>
<dbReference type="Pfam" id="PF00072">
    <property type="entry name" value="Response_reg"/>
    <property type="match status" value="1"/>
</dbReference>
<evidence type="ECO:0000256" key="5">
    <source>
        <dbReference type="ARBA" id="ARBA00022777"/>
    </source>
</evidence>
<dbReference type="InterPro" id="IPR001789">
    <property type="entry name" value="Sig_transdc_resp-reg_receiver"/>
</dbReference>
<feature type="domain" description="Response regulatory" evidence="10">
    <location>
        <begin position="457"/>
        <end position="577"/>
    </location>
</feature>
<dbReference type="GO" id="GO:0000155">
    <property type="term" value="F:phosphorelay sensor kinase activity"/>
    <property type="evidence" value="ECO:0007669"/>
    <property type="project" value="InterPro"/>
</dbReference>
<dbReference type="PROSITE" id="PS50110">
    <property type="entry name" value="RESPONSE_REGULATORY"/>
    <property type="match status" value="1"/>
</dbReference>
<keyword evidence="5 11" id="KW-0418">Kinase</keyword>
<gene>
    <name evidence="11" type="ORF">DM813_12295</name>
</gene>
<evidence type="ECO:0000256" key="1">
    <source>
        <dbReference type="ARBA" id="ARBA00000085"/>
    </source>
</evidence>
<comment type="caution">
    <text evidence="11">The sequence shown here is derived from an EMBL/GenBank/DDBJ whole genome shotgun (WGS) entry which is preliminary data.</text>
</comment>
<evidence type="ECO:0000256" key="8">
    <source>
        <dbReference type="SAM" id="Phobius"/>
    </source>
</evidence>
<evidence type="ECO:0000256" key="2">
    <source>
        <dbReference type="ARBA" id="ARBA00012438"/>
    </source>
</evidence>
<evidence type="ECO:0000256" key="4">
    <source>
        <dbReference type="ARBA" id="ARBA00022679"/>
    </source>
</evidence>
<dbReference type="Gene3D" id="1.10.287.130">
    <property type="match status" value="1"/>
</dbReference>
<dbReference type="CDD" id="cd00082">
    <property type="entry name" value="HisKA"/>
    <property type="match status" value="1"/>
</dbReference>
<keyword evidence="6" id="KW-0902">Two-component regulatory system</keyword>
<reference evidence="11 12" key="1">
    <citation type="submission" date="2018-06" db="EMBL/GenBank/DDBJ databases">
        <title>Bacteria isolated from soil of Wuhan.</title>
        <authorList>
            <person name="Wei X."/>
            <person name="Chunhua H."/>
        </authorList>
    </citation>
    <scope>NUCLEOTIDE SEQUENCE [LARGE SCALE GENOMIC DNA]</scope>
    <source>
        <strain evidence="12">xwS2</strain>
    </source>
</reference>
<keyword evidence="8" id="KW-1133">Transmembrane helix</keyword>
<dbReference type="InterPro" id="IPR003594">
    <property type="entry name" value="HATPase_dom"/>
</dbReference>
<evidence type="ECO:0000256" key="3">
    <source>
        <dbReference type="ARBA" id="ARBA00022553"/>
    </source>
</evidence>
<dbReference type="FunFam" id="3.30.565.10:FF:000049">
    <property type="entry name" value="Two-component sensor histidine kinase"/>
    <property type="match status" value="1"/>
</dbReference>
<dbReference type="InterPro" id="IPR004358">
    <property type="entry name" value="Sig_transdc_His_kin-like_C"/>
</dbReference>
<evidence type="ECO:0000259" key="10">
    <source>
        <dbReference type="PROSITE" id="PS50110"/>
    </source>
</evidence>
<keyword evidence="4" id="KW-0808">Transferase</keyword>
<organism evidence="11 12">
    <name type="scientific">Pseudomonas alkylphenolica</name>
    <dbReference type="NCBI Taxonomy" id="237609"/>
    <lineage>
        <taxon>Bacteria</taxon>
        <taxon>Pseudomonadati</taxon>
        <taxon>Pseudomonadota</taxon>
        <taxon>Gammaproteobacteria</taxon>
        <taxon>Pseudomonadales</taxon>
        <taxon>Pseudomonadaceae</taxon>
        <taxon>Pseudomonas</taxon>
    </lineage>
</organism>
<sequence>MPEVIQRKYFVDLLFRQSYAVLFANFVIPLPVAYIFRDALPLAGIVGWILAMYALTLCRVLHAKHYFSQSASRVEHPQTWGWHAAVLSWLASLLWGLVGWVGFATGDPQLQAFTAVVLTGLVCGAVPSLSAFPAAYAGSLVAMLAPLTLQCLLGAGETYTTYLFFLACLAGVNLYYSRITYRTLYETIRLRLENVDLVARLEQERDRAQAADQAKSRFLAAASHDLRQPIHALSLFVAGLAALAERGDVAAHKARDVAARLGTVIGNLGGLLNGLLDISRLDAGVVSVNRESVSVQRLFADLGDEFAPTARARDLHWRIRQSRLWLDTDPVLLKRILDNLLANAFRYTENGGVLLGCRRRGRHLEIQVIDSGPGIGEAFREQIFDEFVQLHNPQRDRSQGLGLGLAIVRHTARLLGHELRMESVPGRGSCFCIRVPITTPAASRHLTAPSGPGSALGILIIDDDSTVLDALNQLLETWGHRVYAGASVQEACARHGEAAAVGPAPVHMILSDFRLLGMNGLQAIAQARKYLGAEVPAMIITADTSGACHEATAAGEFRVLQKPLDAVLLSESLETCLGR</sequence>